<dbReference type="GO" id="GO:0008270">
    <property type="term" value="F:zinc ion binding"/>
    <property type="evidence" value="ECO:0007669"/>
    <property type="project" value="UniProtKB-KW"/>
</dbReference>
<dbReference type="PANTHER" id="PTHR47678:SF4">
    <property type="entry name" value="SHOCK PROTEIN 70 (HSP70)-INTERACTING PROTEIN, PUTATIVE-RELATED"/>
    <property type="match status" value="1"/>
</dbReference>
<evidence type="ECO:0000259" key="5">
    <source>
        <dbReference type="PROSITE" id="PS50076"/>
    </source>
</evidence>
<gene>
    <name evidence="8" type="ORF">CUNI_LOCUS22245</name>
</gene>
<dbReference type="InterPro" id="IPR035979">
    <property type="entry name" value="RBD_domain_sf"/>
</dbReference>
<feature type="repeat" description="TPR" evidence="2">
    <location>
        <begin position="258"/>
        <end position="291"/>
    </location>
</feature>
<dbReference type="Pfam" id="PF00076">
    <property type="entry name" value="RRM_1"/>
    <property type="match status" value="1"/>
</dbReference>
<dbReference type="Gene3D" id="1.25.40.10">
    <property type="entry name" value="Tetratricopeptide repeat domain"/>
    <property type="match status" value="1"/>
</dbReference>
<organism evidence="8 9">
    <name type="scientific">Candidula unifasciata</name>
    <dbReference type="NCBI Taxonomy" id="100452"/>
    <lineage>
        <taxon>Eukaryota</taxon>
        <taxon>Metazoa</taxon>
        <taxon>Spiralia</taxon>
        <taxon>Lophotrochozoa</taxon>
        <taxon>Mollusca</taxon>
        <taxon>Gastropoda</taxon>
        <taxon>Heterobranchia</taxon>
        <taxon>Euthyneura</taxon>
        <taxon>Panpulmonata</taxon>
        <taxon>Eupulmonata</taxon>
        <taxon>Stylommatophora</taxon>
        <taxon>Helicina</taxon>
        <taxon>Helicoidea</taxon>
        <taxon>Geomitridae</taxon>
        <taxon>Candidula</taxon>
    </lineage>
</organism>
<feature type="compositionally biased region" description="Basic residues" evidence="4">
    <location>
        <begin position="153"/>
        <end position="166"/>
    </location>
</feature>
<evidence type="ECO:0000259" key="6">
    <source>
        <dbReference type="PROSITE" id="PS50102"/>
    </source>
</evidence>
<dbReference type="SUPFAM" id="SSF46934">
    <property type="entry name" value="UBA-like"/>
    <property type="match status" value="1"/>
</dbReference>
<evidence type="ECO:0000259" key="7">
    <source>
        <dbReference type="PROSITE" id="PS50103"/>
    </source>
</evidence>
<dbReference type="EMBL" id="CAJHNH020008558">
    <property type="protein sequence ID" value="CAG5136687.1"/>
    <property type="molecule type" value="Genomic_DNA"/>
</dbReference>
<dbReference type="CDD" id="cd00590">
    <property type="entry name" value="RRM_SF"/>
    <property type="match status" value="1"/>
</dbReference>
<keyword evidence="3" id="KW-0862">Zinc</keyword>
<dbReference type="PANTHER" id="PTHR47678">
    <property type="entry name" value="TETRATRICOPEPTIDE REPEAT PROTEIN 31"/>
    <property type="match status" value="1"/>
</dbReference>
<keyword evidence="1" id="KW-0694">RNA-binding</keyword>
<dbReference type="PROSITE" id="PS50076">
    <property type="entry name" value="DNAJ_2"/>
    <property type="match status" value="1"/>
</dbReference>
<dbReference type="OrthoDB" id="2017782at2759"/>
<dbReference type="InterPro" id="IPR009060">
    <property type="entry name" value="UBA-like_sf"/>
</dbReference>
<accession>A0A8S4A4J0</accession>
<keyword evidence="3" id="KW-0479">Metal-binding</keyword>
<dbReference type="SUPFAM" id="SSF54928">
    <property type="entry name" value="RNA-binding domain, RBD"/>
    <property type="match status" value="1"/>
</dbReference>
<dbReference type="InterPro" id="IPR011990">
    <property type="entry name" value="TPR-like_helical_dom_sf"/>
</dbReference>
<protein>
    <submittedName>
        <fullName evidence="8">Uncharacterized protein</fullName>
    </submittedName>
</protein>
<keyword evidence="9" id="KW-1185">Reference proteome</keyword>
<dbReference type="Proteomes" id="UP000678393">
    <property type="component" value="Unassembled WGS sequence"/>
</dbReference>
<dbReference type="PROSITE" id="PS50103">
    <property type="entry name" value="ZF_C3H1"/>
    <property type="match status" value="1"/>
</dbReference>
<feature type="compositionally biased region" description="Acidic residues" evidence="4">
    <location>
        <begin position="101"/>
        <end position="117"/>
    </location>
</feature>
<comment type="caution">
    <text evidence="8">The sequence shown here is derived from an EMBL/GenBank/DDBJ whole genome shotgun (WGS) entry which is preliminary data.</text>
</comment>
<dbReference type="Gene3D" id="1.10.8.10">
    <property type="entry name" value="DNA helicase RuvA subunit, C-terminal domain"/>
    <property type="match status" value="1"/>
</dbReference>
<dbReference type="InterPro" id="IPR001623">
    <property type="entry name" value="DnaJ_domain"/>
</dbReference>
<dbReference type="AlphaFoldDB" id="A0A8S4A4J0"/>
<evidence type="ECO:0000256" key="3">
    <source>
        <dbReference type="PROSITE-ProRule" id="PRU00723"/>
    </source>
</evidence>
<feature type="domain" description="J" evidence="5">
    <location>
        <begin position="10"/>
        <end position="67"/>
    </location>
</feature>
<keyword evidence="3" id="KW-0863">Zinc-finger</keyword>
<dbReference type="InterPro" id="IPR012677">
    <property type="entry name" value="Nucleotide-bd_a/b_plait_sf"/>
</dbReference>
<dbReference type="InterPro" id="IPR000571">
    <property type="entry name" value="Znf_CCCH"/>
</dbReference>
<keyword evidence="2" id="KW-0802">TPR repeat</keyword>
<feature type="compositionally biased region" description="Polar residues" evidence="4">
    <location>
        <begin position="189"/>
        <end position="199"/>
    </location>
</feature>
<dbReference type="SUPFAM" id="SSF48452">
    <property type="entry name" value="TPR-like"/>
    <property type="match status" value="1"/>
</dbReference>
<reference evidence="8" key="1">
    <citation type="submission" date="2021-04" db="EMBL/GenBank/DDBJ databases">
        <authorList>
            <consortium name="Molecular Ecology Group"/>
        </authorList>
    </citation>
    <scope>NUCLEOTIDE SEQUENCE</scope>
</reference>
<dbReference type="SMART" id="SM00028">
    <property type="entry name" value="TPR"/>
    <property type="match status" value="3"/>
</dbReference>
<feature type="domain" description="RRM" evidence="6">
    <location>
        <begin position="411"/>
        <end position="494"/>
    </location>
</feature>
<dbReference type="Gene3D" id="3.30.70.330">
    <property type="match status" value="1"/>
</dbReference>
<feature type="compositionally biased region" description="Basic and acidic residues" evidence="4">
    <location>
        <begin position="226"/>
        <end position="244"/>
    </location>
</feature>
<feature type="domain" description="C3H1-type" evidence="7">
    <location>
        <begin position="526"/>
        <end position="553"/>
    </location>
</feature>
<dbReference type="Pfam" id="PF13181">
    <property type="entry name" value="TPR_8"/>
    <property type="match status" value="1"/>
</dbReference>
<dbReference type="SUPFAM" id="SSF46565">
    <property type="entry name" value="Chaperone J-domain"/>
    <property type="match status" value="1"/>
</dbReference>
<evidence type="ECO:0000313" key="9">
    <source>
        <dbReference type="Proteomes" id="UP000678393"/>
    </source>
</evidence>
<evidence type="ECO:0000313" key="8">
    <source>
        <dbReference type="EMBL" id="CAG5136687.1"/>
    </source>
</evidence>
<dbReference type="InterPro" id="IPR019734">
    <property type="entry name" value="TPR_rpt"/>
</dbReference>
<dbReference type="Gene3D" id="1.10.287.110">
    <property type="entry name" value="DnaJ domain"/>
    <property type="match status" value="1"/>
</dbReference>
<feature type="compositionally biased region" description="Basic and acidic residues" evidence="4">
    <location>
        <begin position="125"/>
        <end position="152"/>
    </location>
</feature>
<evidence type="ECO:0000256" key="2">
    <source>
        <dbReference type="PROSITE-ProRule" id="PRU00339"/>
    </source>
</evidence>
<sequence>MITMVLTSQNACDILELPVGADINLVITKYRQLALKWHPEKHKYSAESVKKFKQVNLAYKRLTSSEFHQDLNMNDCLQLFHQVLFNTAATNGTKYYPDSSESSDEDDDDDSEDSEEEQLNKKIFPRKESSSSTKKSDNSPKNLTEEEKERKRVEKRRAKKRRQRERKRLEKEQKTNGTSKVNLDKSESSDNQETISRQDTSLDDDTQFDPTSAFFTKVVSKKKKSGLGEDQTRKREKTGDKKSDDEADENIDVKVLRSRQLAVRGNEMAQVGQYKSAIQLFTEAISLDPTDFRFFGNRSYCYDRIEQYEKALRDAEKAITLDKDWPKGYFRKGRALAGLKMYADSEKAFLQVLKLDKNCDDAVNELFHVRTRQLMDMGFSSSQSEAAIKKHGSVQAAMDSLLASVSDSTFSNLHISDEEENNFHLHRPILVPPHLTHAADTKMEYGQVTSVRPLPEKYCAFVNFKTKEGAGRAMHHLQGAEVDGQKLLIKFPDNPISNGAGSSVTIRKNITNGATKQGLQPKQTGPVNGVECHFWRTTGCAFGSDCKNKHYPKSKGIDRKPWQKVQQL</sequence>
<dbReference type="GO" id="GO:0003723">
    <property type="term" value="F:RNA binding"/>
    <property type="evidence" value="ECO:0007669"/>
    <property type="project" value="UniProtKB-UniRule"/>
</dbReference>
<feature type="zinc finger region" description="C3H1-type" evidence="3">
    <location>
        <begin position="526"/>
        <end position="553"/>
    </location>
</feature>
<proteinExistence type="predicted"/>
<evidence type="ECO:0000256" key="4">
    <source>
        <dbReference type="SAM" id="MobiDB-lite"/>
    </source>
</evidence>
<dbReference type="SMART" id="SM00271">
    <property type="entry name" value="DnaJ"/>
    <property type="match status" value="1"/>
</dbReference>
<name>A0A8S4A4J0_9EUPU</name>
<dbReference type="Pfam" id="PF00226">
    <property type="entry name" value="DnaJ"/>
    <property type="match status" value="1"/>
</dbReference>
<dbReference type="Pfam" id="PF13431">
    <property type="entry name" value="TPR_17"/>
    <property type="match status" value="1"/>
</dbReference>
<dbReference type="PROSITE" id="PS50102">
    <property type="entry name" value="RRM"/>
    <property type="match status" value="1"/>
</dbReference>
<dbReference type="InterPro" id="IPR000504">
    <property type="entry name" value="RRM_dom"/>
</dbReference>
<evidence type="ECO:0000256" key="1">
    <source>
        <dbReference type="PROSITE-ProRule" id="PRU00176"/>
    </source>
</evidence>
<dbReference type="InterPro" id="IPR036869">
    <property type="entry name" value="J_dom_sf"/>
</dbReference>
<dbReference type="CDD" id="cd06257">
    <property type="entry name" value="DnaJ"/>
    <property type="match status" value="1"/>
</dbReference>
<dbReference type="PROSITE" id="PS50005">
    <property type="entry name" value="TPR"/>
    <property type="match status" value="1"/>
</dbReference>
<feature type="region of interest" description="Disordered" evidence="4">
    <location>
        <begin position="91"/>
        <end position="247"/>
    </location>
</feature>